<protein>
    <submittedName>
        <fullName evidence="2">Uncharacterized protein</fullName>
    </submittedName>
</protein>
<keyword evidence="1" id="KW-0472">Membrane</keyword>
<accession>A0A0E9VPI5</accession>
<reference evidence="2" key="2">
    <citation type="journal article" date="2015" name="Fish Shellfish Immunol.">
        <title>Early steps in the European eel (Anguilla anguilla)-Vibrio vulnificus interaction in the gills: Role of the RtxA13 toxin.</title>
        <authorList>
            <person name="Callol A."/>
            <person name="Pajuelo D."/>
            <person name="Ebbesson L."/>
            <person name="Teles M."/>
            <person name="MacKenzie S."/>
            <person name="Amaro C."/>
        </authorList>
    </citation>
    <scope>NUCLEOTIDE SEQUENCE</scope>
</reference>
<evidence type="ECO:0000313" key="2">
    <source>
        <dbReference type="EMBL" id="JAH79941.1"/>
    </source>
</evidence>
<evidence type="ECO:0000256" key="1">
    <source>
        <dbReference type="SAM" id="Phobius"/>
    </source>
</evidence>
<feature type="transmembrane region" description="Helical" evidence="1">
    <location>
        <begin position="6"/>
        <end position="24"/>
    </location>
</feature>
<organism evidence="2">
    <name type="scientific">Anguilla anguilla</name>
    <name type="common">European freshwater eel</name>
    <name type="synonym">Muraena anguilla</name>
    <dbReference type="NCBI Taxonomy" id="7936"/>
    <lineage>
        <taxon>Eukaryota</taxon>
        <taxon>Metazoa</taxon>
        <taxon>Chordata</taxon>
        <taxon>Craniata</taxon>
        <taxon>Vertebrata</taxon>
        <taxon>Euteleostomi</taxon>
        <taxon>Actinopterygii</taxon>
        <taxon>Neopterygii</taxon>
        <taxon>Teleostei</taxon>
        <taxon>Anguilliformes</taxon>
        <taxon>Anguillidae</taxon>
        <taxon>Anguilla</taxon>
    </lineage>
</organism>
<reference evidence="2" key="1">
    <citation type="submission" date="2014-11" db="EMBL/GenBank/DDBJ databases">
        <authorList>
            <person name="Amaro Gonzalez C."/>
        </authorList>
    </citation>
    <scope>NUCLEOTIDE SEQUENCE</scope>
</reference>
<keyword evidence="1" id="KW-0812">Transmembrane</keyword>
<keyword evidence="1" id="KW-1133">Transmembrane helix</keyword>
<dbReference type="AlphaFoldDB" id="A0A0E9VPI5"/>
<sequence length="53" mass="6059">MCHKVSYLFLTAISDISFVLFFFIGQLQKEEQVTVDIERECMCGLNVVSIVTI</sequence>
<proteinExistence type="predicted"/>
<dbReference type="EMBL" id="GBXM01028636">
    <property type="protein sequence ID" value="JAH79941.1"/>
    <property type="molecule type" value="Transcribed_RNA"/>
</dbReference>
<name>A0A0E9VPI5_ANGAN</name>